<dbReference type="GO" id="GO:0005829">
    <property type="term" value="C:cytosol"/>
    <property type="evidence" value="ECO:0007669"/>
    <property type="project" value="TreeGrafter"/>
</dbReference>
<dbReference type="GO" id="GO:0006913">
    <property type="term" value="P:nucleocytoplasmic transport"/>
    <property type="evidence" value="ECO:0007669"/>
    <property type="project" value="TreeGrafter"/>
</dbReference>
<dbReference type="GO" id="GO:0005096">
    <property type="term" value="F:GTPase activator activity"/>
    <property type="evidence" value="ECO:0007669"/>
    <property type="project" value="InterPro"/>
</dbReference>
<organism evidence="1 2">
    <name type="scientific">Frigoriglobus tundricola</name>
    <dbReference type="NCBI Taxonomy" id="2774151"/>
    <lineage>
        <taxon>Bacteria</taxon>
        <taxon>Pseudomonadati</taxon>
        <taxon>Planctomycetota</taxon>
        <taxon>Planctomycetia</taxon>
        <taxon>Gemmatales</taxon>
        <taxon>Gemmataceae</taxon>
        <taxon>Frigoriglobus</taxon>
    </lineage>
</organism>
<dbReference type="SUPFAM" id="SSF52047">
    <property type="entry name" value="RNI-like"/>
    <property type="match status" value="1"/>
</dbReference>
<name>A0A6M5YKG8_9BACT</name>
<dbReference type="Proteomes" id="UP000503447">
    <property type="component" value="Chromosome"/>
</dbReference>
<dbReference type="PANTHER" id="PTHR24113">
    <property type="entry name" value="RAN GTPASE-ACTIVATING PROTEIN 1"/>
    <property type="match status" value="1"/>
</dbReference>
<reference evidence="2" key="1">
    <citation type="submission" date="2020-05" db="EMBL/GenBank/DDBJ databases">
        <title>Frigoriglobus tundricola gen. nov., sp. nov., a psychrotolerant cellulolytic planctomycete of the family Gemmataceae with two divergent copies of 16S rRNA gene.</title>
        <authorList>
            <person name="Kulichevskaya I.S."/>
            <person name="Ivanova A.A."/>
            <person name="Naumoff D.G."/>
            <person name="Beletsky A.V."/>
            <person name="Rijpstra W.I.C."/>
            <person name="Sinninghe Damste J.S."/>
            <person name="Mardanov A.V."/>
            <person name="Ravin N.V."/>
            <person name="Dedysh S.N."/>
        </authorList>
    </citation>
    <scope>NUCLEOTIDE SEQUENCE [LARGE SCALE GENOMIC DNA]</scope>
    <source>
        <strain evidence="2">PL17</strain>
    </source>
</reference>
<accession>A0A6M5YKG8</accession>
<dbReference type="GO" id="GO:0048471">
    <property type="term" value="C:perinuclear region of cytoplasm"/>
    <property type="evidence" value="ECO:0007669"/>
    <property type="project" value="TreeGrafter"/>
</dbReference>
<evidence type="ECO:0008006" key="3">
    <source>
        <dbReference type="Google" id="ProtNLM"/>
    </source>
</evidence>
<dbReference type="NCBIfam" id="TIGR02996">
    <property type="entry name" value="rpt_mate_G_obs"/>
    <property type="match status" value="1"/>
</dbReference>
<keyword evidence="2" id="KW-1185">Reference proteome</keyword>
<dbReference type="Gene3D" id="3.80.10.10">
    <property type="entry name" value="Ribonuclease Inhibitor"/>
    <property type="match status" value="3"/>
</dbReference>
<dbReference type="SMART" id="SM00368">
    <property type="entry name" value="LRR_RI"/>
    <property type="match status" value="6"/>
</dbReference>
<dbReference type="AlphaFoldDB" id="A0A6M5YKG8"/>
<dbReference type="InterPro" id="IPR027038">
    <property type="entry name" value="RanGap"/>
</dbReference>
<gene>
    <name evidence="1" type="ORF">FTUN_1352</name>
</gene>
<evidence type="ECO:0000313" key="2">
    <source>
        <dbReference type="Proteomes" id="UP000503447"/>
    </source>
</evidence>
<dbReference type="InterPro" id="IPR032675">
    <property type="entry name" value="LRR_dom_sf"/>
</dbReference>
<protein>
    <recommendedName>
        <fullName evidence="3">TIGR02996 domain-containing protein</fullName>
    </recommendedName>
</protein>
<dbReference type="GO" id="GO:0031267">
    <property type="term" value="F:small GTPase binding"/>
    <property type="evidence" value="ECO:0007669"/>
    <property type="project" value="TreeGrafter"/>
</dbReference>
<dbReference type="PANTHER" id="PTHR24113:SF15">
    <property type="entry name" value="NACHT DOMAIN-CONTAINING PROTEIN"/>
    <property type="match status" value="1"/>
</dbReference>
<evidence type="ECO:0000313" key="1">
    <source>
        <dbReference type="EMBL" id="QJW93840.1"/>
    </source>
</evidence>
<dbReference type="KEGG" id="ftj:FTUN_1352"/>
<sequence>MARRSARSSPLSPDLLALLAGCRATPAVDTPRLILADWLDENADTAGLPGPDDAHNRAALIRTQVELGRPTWDTGRIAQLRAAEARLLSANAARWLGDLPLRLDELRRRPPFGFAGVVPHAAPVFKFDPLAPYAPWRFSRGLLTVNLTIKELTERALGKWFASPLAAWVEEAGVDVAGLNELMGLRASRALRPYLGVRYELGRAPPPTLRLVNPPDEQLNASQLKWLLDCANFAHVRSLSVYAPAVEAGFLPLLAGVDLRGVRWLTVRAPLTDTSAAFLAAAPFVNLSALDVTGCDIGPDGMRLLAGSPHLHGLISLRAFRNRFGCDGLVALTASPLAGRLNVLEIQNTGIGDRGVQALAESPLLERLIGPELNLSMNPIGDAGARALVASPQLEPFTELVLRECQVSDAGAAALAASPHVANLEYLDLWKNGVGDAGAAALAASPHLSGVRELSIRDNLITATGANALRARFGDRVKV</sequence>
<dbReference type="RefSeq" id="WP_171469961.1">
    <property type="nucleotide sequence ID" value="NZ_CP053452.2"/>
</dbReference>
<proteinExistence type="predicted"/>
<dbReference type="Pfam" id="PF13516">
    <property type="entry name" value="LRR_6"/>
    <property type="match status" value="5"/>
</dbReference>
<dbReference type="EMBL" id="CP053452">
    <property type="protein sequence ID" value="QJW93840.1"/>
    <property type="molecule type" value="Genomic_DNA"/>
</dbReference>
<dbReference type="InterPro" id="IPR001611">
    <property type="entry name" value="Leu-rich_rpt"/>
</dbReference>
<dbReference type="InterPro" id="IPR014338">
    <property type="entry name" value="CHP02996_rpt-companion-dom"/>
</dbReference>